<keyword evidence="1" id="KW-0812">Transmembrane</keyword>
<dbReference type="AlphaFoldDB" id="K4IDH9"/>
<reference evidence="3" key="1">
    <citation type="submission" date="2006-03" db="EMBL/GenBank/DDBJ databases">
        <authorList>
            <person name="Bowman J."/>
            <person name="Ferriera S."/>
            <person name="Johnson J."/>
            <person name="Kravitz S."/>
            <person name="Halpern A."/>
            <person name="Remington K."/>
            <person name="Beeson K."/>
            <person name="Tran B."/>
            <person name="Rogers Y.-H."/>
            <person name="Friedman R."/>
            <person name="Venter J.C."/>
        </authorList>
    </citation>
    <scope>NUCLEOTIDE SEQUENCE [LARGE SCALE GENOMIC DNA]</scope>
    <source>
        <strain evidence="3">ATCC 700755</strain>
    </source>
</reference>
<evidence type="ECO:0000313" key="3">
    <source>
        <dbReference type="EMBL" id="AFU68464.1"/>
    </source>
</evidence>
<proteinExistence type="predicted"/>
<reference evidence="3" key="2">
    <citation type="submission" date="2012-09" db="EMBL/GenBank/DDBJ databases">
        <title>The complete sequence of Psychroflexus torquis an extreme psychrophile from sea-ice that is stimulated by light.</title>
        <authorList>
            <person name="Feng S."/>
            <person name="Powell S.M."/>
            <person name="Bowman J.P."/>
        </authorList>
    </citation>
    <scope>NUCLEOTIDE SEQUENCE [LARGE SCALE GENOMIC DNA]</scope>
    <source>
        <strain evidence="3">ATCC 700755</strain>
    </source>
</reference>
<evidence type="ECO:0000313" key="4">
    <source>
        <dbReference type="Proteomes" id="UP000008514"/>
    </source>
</evidence>
<dbReference type="EMBL" id="CP003879">
    <property type="protein sequence ID" value="AFU68464.1"/>
    <property type="molecule type" value="Genomic_DNA"/>
</dbReference>
<feature type="domain" description="DUF218" evidence="2">
    <location>
        <begin position="80"/>
        <end position="221"/>
    </location>
</feature>
<dbReference type="InterPro" id="IPR003848">
    <property type="entry name" value="DUF218"/>
</dbReference>
<keyword evidence="4" id="KW-1185">Reference proteome</keyword>
<feature type="transmembrane region" description="Helical" evidence="1">
    <location>
        <begin position="32"/>
        <end position="52"/>
    </location>
</feature>
<organism evidence="3 4">
    <name type="scientific">Psychroflexus torquis (strain ATCC 700755 / CIP 106069 / ACAM 623)</name>
    <dbReference type="NCBI Taxonomy" id="313595"/>
    <lineage>
        <taxon>Bacteria</taxon>
        <taxon>Pseudomonadati</taxon>
        <taxon>Bacteroidota</taxon>
        <taxon>Flavobacteriia</taxon>
        <taxon>Flavobacteriales</taxon>
        <taxon>Flavobacteriaceae</taxon>
        <taxon>Psychroflexus</taxon>
    </lineage>
</organism>
<protein>
    <submittedName>
        <fullName evidence="3">YcdF_like superfamily protein</fullName>
    </submittedName>
</protein>
<gene>
    <name evidence="3" type="ordered locus">P700755_001582</name>
</gene>
<dbReference type="eggNOG" id="COG1434">
    <property type="taxonomic scope" value="Bacteria"/>
</dbReference>
<dbReference type="Proteomes" id="UP000008514">
    <property type="component" value="Chromosome"/>
</dbReference>
<dbReference type="Pfam" id="PF02698">
    <property type="entry name" value="DUF218"/>
    <property type="match status" value="1"/>
</dbReference>
<evidence type="ECO:0000256" key="1">
    <source>
        <dbReference type="SAM" id="Phobius"/>
    </source>
</evidence>
<accession>K4IDH9</accession>
<dbReference type="HOGENOM" id="CLU_053514_0_1_10"/>
<name>K4IDH9_PSYTT</name>
<keyword evidence="1" id="KW-1133">Transmembrane helix</keyword>
<dbReference type="CDD" id="cd06259">
    <property type="entry name" value="YdcF-like"/>
    <property type="match status" value="1"/>
</dbReference>
<dbReference type="KEGG" id="ptq:P700755_001582"/>
<sequence length="252" mass="28596">MMEFIKSLPTLSNLFVIWVLLYLWLRFRTYKFQRLVLITGSICLLICITSYVPKLIVTTIEKHYSVLDPQALDQNKTYFIHVLGAGYNLNPDLPALTQLGSTSLSRLSEGIRVFRLLDKPVLVTSAYSKYGLESQASVTRKAAIELGVSSQHIRMLENPSTTLEEAQAFKSRFGTSAQVIIATDAMHMSRAMDIYRDLGYEPIAAPTNFQVHFGPKAYNGLSMPSYQSFQLSNRIFRTVLKQGYYLAFRARQ</sequence>
<keyword evidence="1" id="KW-0472">Membrane</keyword>
<evidence type="ECO:0000259" key="2">
    <source>
        <dbReference type="Pfam" id="PF02698"/>
    </source>
</evidence>
<feature type="transmembrane region" description="Helical" evidence="1">
    <location>
        <begin position="6"/>
        <end position="25"/>
    </location>
</feature>